<dbReference type="Gene3D" id="3.40.50.620">
    <property type="entry name" value="HUPs"/>
    <property type="match status" value="1"/>
</dbReference>
<evidence type="ECO:0000256" key="2">
    <source>
        <dbReference type="ARBA" id="ARBA00005201"/>
    </source>
</evidence>
<evidence type="ECO:0000256" key="1">
    <source>
        <dbReference type="ARBA" id="ARBA00004726"/>
    </source>
</evidence>
<dbReference type="InterPro" id="IPR023465">
    <property type="entry name" value="Riboflavin_kinase_dom_sf"/>
</dbReference>
<comment type="caution">
    <text evidence="16">The sequence shown here is derived from an EMBL/GenBank/DDBJ whole genome shotgun (WGS) entry which is preliminary data.</text>
</comment>
<evidence type="ECO:0000313" key="17">
    <source>
        <dbReference type="Proteomes" id="UP000027665"/>
    </source>
</evidence>
<dbReference type="SUPFAM" id="SSF52374">
    <property type="entry name" value="Nucleotidylyl transferase"/>
    <property type="match status" value="1"/>
</dbReference>
<dbReference type="InterPro" id="IPR023468">
    <property type="entry name" value="Riboflavin_kinase"/>
</dbReference>
<dbReference type="PANTHER" id="PTHR22749">
    <property type="entry name" value="RIBOFLAVIN KINASE/FMN ADENYLYLTRANSFERASE"/>
    <property type="match status" value="1"/>
</dbReference>
<dbReference type="Pfam" id="PF01687">
    <property type="entry name" value="Flavokinase"/>
    <property type="match status" value="1"/>
</dbReference>
<accession>A0A073ISU3</accession>
<dbReference type="InterPro" id="IPR014729">
    <property type="entry name" value="Rossmann-like_a/b/a_fold"/>
</dbReference>
<dbReference type="GO" id="GO:0003919">
    <property type="term" value="F:FMN adenylyltransferase activity"/>
    <property type="evidence" value="ECO:0007669"/>
    <property type="project" value="UniProtKB-UniRule"/>
</dbReference>
<evidence type="ECO:0000256" key="11">
    <source>
        <dbReference type="ARBA" id="ARBA00023268"/>
    </source>
</evidence>
<evidence type="ECO:0000256" key="12">
    <source>
        <dbReference type="ARBA" id="ARBA00047880"/>
    </source>
</evidence>
<comment type="pathway">
    <text evidence="2 14">Cofactor biosynthesis; FMN biosynthesis; FMN from riboflavin (ATP route): step 1/1.</text>
</comment>
<dbReference type="GO" id="GO:0005524">
    <property type="term" value="F:ATP binding"/>
    <property type="evidence" value="ECO:0007669"/>
    <property type="project" value="UniProtKB-UniRule"/>
</dbReference>
<evidence type="ECO:0000259" key="15">
    <source>
        <dbReference type="SMART" id="SM00904"/>
    </source>
</evidence>
<evidence type="ECO:0000256" key="13">
    <source>
        <dbReference type="ARBA" id="ARBA00049494"/>
    </source>
</evidence>
<proteinExistence type="inferred from homology"/>
<evidence type="ECO:0000256" key="5">
    <source>
        <dbReference type="ARBA" id="ARBA00022679"/>
    </source>
</evidence>
<dbReference type="eggNOG" id="COG0196">
    <property type="taxonomic scope" value="Bacteria"/>
</dbReference>
<dbReference type="Gene3D" id="2.40.30.30">
    <property type="entry name" value="Riboflavin kinase-like"/>
    <property type="match status" value="1"/>
</dbReference>
<dbReference type="OrthoDB" id="9803667at2"/>
<gene>
    <name evidence="16" type="ORF">EH55_08950</name>
</gene>
<dbReference type="SMART" id="SM00904">
    <property type="entry name" value="Flavokinase"/>
    <property type="match status" value="1"/>
</dbReference>
<dbReference type="CDD" id="cd02064">
    <property type="entry name" value="FAD_synthetase_N"/>
    <property type="match status" value="1"/>
</dbReference>
<evidence type="ECO:0000256" key="4">
    <source>
        <dbReference type="ARBA" id="ARBA00022643"/>
    </source>
</evidence>
<keyword evidence="3 14" id="KW-0285">Flavoprotein</keyword>
<dbReference type="EMBL" id="JMKI01000004">
    <property type="protein sequence ID" value="KEJ93418.1"/>
    <property type="molecule type" value="Genomic_DNA"/>
</dbReference>
<dbReference type="Proteomes" id="UP000027665">
    <property type="component" value="Unassembled WGS sequence"/>
</dbReference>
<dbReference type="Pfam" id="PF06574">
    <property type="entry name" value="FAD_syn"/>
    <property type="match status" value="1"/>
</dbReference>
<evidence type="ECO:0000256" key="3">
    <source>
        <dbReference type="ARBA" id="ARBA00022630"/>
    </source>
</evidence>
<dbReference type="InterPro" id="IPR015865">
    <property type="entry name" value="Riboflavin_kinase_bac/euk"/>
</dbReference>
<dbReference type="PIRSF" id="PIRSF004491">
    <property type="entry name" value="FAD_Synth"/>
    <property type="match status" value="1"/>
</dbReference>
<dbReference type="SUPFAM" id="SSF82114">
    <property type="entry name" value="Riboflavin kinase-like"/>
    <property type="match status" value="1"/>
</dbReference>
<keyword evidence="4 14" id="KW-0288">FMN</keyword>
<keyword evidence="7 14" id="KW-0547">Nucleotide-binding</keyword>
<dbReference type="UniPathway" id="UPA00277">
    <property type="reaction ID" value="UER00407"/>
</dbReference>
<keyword evidence="10 14" id="KW-0067">ATP-binding</keyword>
<keyword evidence="11" id="KW-0511">Multifunctional enzyme</keyword>
<name>A0A073ISU3_9BACT</name>
<dbReference type="PANTHER" id="PTHR22749:SF6">
    <property type="entry name" value="RIBOFLAVIN KINASE"/>
    <property type="match status" value="1"/>
</dbReference>
<dbReference type="UniPathway" id="UPA00276">
    <property type="reaction ID" value="UER00406"/>
</dbReference>
<keyword evidence="5 14" id="KW-0808">Transferase</keyword>
<dbReference type="RefSeq" id="WP_051682531.1">
    <property type="nucleotide sequence ID" value="NZ_JMKI01000004.1"/>
</dbReference>
<organism evidence="16 17">
    <name type="scientific">Synergistes jonesii</name>
    <dbReference type="NCBI Taxonomy" id="2754"/>
    <lineage>
        <taxon>Bacteria</taxon>
        <taxon>Thermotogati</taxon>
        <taxon>Synergistota</taxon>
        <taxon>Synergistia</taxon>
        <taxon>Synergistales</taxon>
        <taxon>Synergistaceae</taxon>
        <taxon>Synergistes</taxon>
    </lineage>
</organism>
<dbReference type="EC" id="2.7.7.2" evidence="14"/>
<keyword evidence="17" id="KW-1185">Reference proteome</keyword>
<comment type="pathway">
    <text evidence="1 14">Cofactor biosynthesis; FAD biosynthesis; FAD from FMN: step 1/1.</text>
</comment>
<dbReference type="InterPro" id="IPR002606">
    <property type="entry name" value="Riboflavin_kinase_bac"/>
</dbReference>
<dbReference type="GO" id="GO:0009231">
    <property type="term" value="P:riboflavin biosynthetic process"/>
    <property type="evidence" value="ECO:0007669"/>
    <property type="project" value="InterPro"/>
</dbReference>
<comment type="catalytic activity">
    <reaction evidence="12 14">
        <text>riboflavin + ATP = FMN + ADP + H(+)</text>
        <dbReference type="Rhea" id="RHEA:14357"/>
        <dbReference type="ChEBI" id="CHEBI:15378"/>
        <dbReference type="ChEBI" id="CHEBI:30616"/>
        <dbReference type="ChEBI" id="CHEBI:57986"/>
        <dbReference type="ChEBI" id="CHEBI:58210"/>
        <dbReference type="ChEBI" id="CHEBI:456216"/>
        <dbReference type="EC" id="2.7.1.26"/>
    </reaction>
</comment>
<dbReference type="GO" id="GO:0009398">
    <property type="term" value="P:FMN biosynthetic process"/>
    <property type="evidence" value="ECO:0007669"/>
    <property type="project" value="UniProtKB-UniRule"/>
</dbReference>
<feature type="domain" description="Riboflavin kinase" evidence="15">
    <location>
        <begin position="165"/>
        <end position="288"/>
    </location>
</feature>
<dbReference type="EC" id="2.7.1.26" evidence="14"/>
<keyword evidence="6 14" id="KW-0548">Nucleotidyltransferase</keyword>
<dbReference type="GeneID" id="90982598"/>
<evidence type="ECO:0000256" key="9">
    <source>
        <dbReference type="ARBA" id="ARBA00022827"/>
    </source>
</evidence>
<comment type="similarity">
    <text evidence="14">Belongs to the ribF family.</text>
</comment>
<evidence type="ECO:0000256" key="14">
    <source>
        <dbReference type="PIRNR" id="PIRNR004491"/>
    </source>
</evidence>
<protein>
    <recommendedName>
        <fullName evidence="14">Riboflavin biosynthesis protein</fullName>
    </recommendedName>
    <domain>
        <recommendedName>
            <fullName evidence="14">Riboflavin kinase</fullName>
            <ecNumber evidence="14">2.7.1.26</ecNumber>
        </recommendedName>
        <alternativeName>
            <fullName evidence="14">Flavokinase</fullName>
        </alternativeName>
    </domain>
    <domain>
        <recommendedName>
            <fullName evidence="14">FMN adenylyltransferase</fullName>
            <ecNumber evidence="14">2.7.7.2</ecNumber>
        </recommendedName>
        <alternativeName>
            <fullName evidence="14">FAD pyrophosphorylase</fullName>
        </alternativeName>
        <alternativeName>
            <fullName evidence="14">FAD synthase</fullName>
        </alternativeName>
    </domain>
</protein>
<evidence type="ECO:0000256" key="7">
    <source>
        <dbReference type="ARBA" id="ARBA00022741"/>
    </source>
</evidence>
<comment type="catalytic activity">
    <reaction evidence="13 14">
        <text>FMN + ATP + H(+) = FAD + diphosphate</text>
        <dbReference type="Rhea" id="RHEA:17237"/>
        <dbReference type="ChEBI" id="CHEBI:15378"/>
        <dbReference type="ChEBI" id="CHEBI:30616"/>
        <dbReference type="ChEBI" id="CHEBI:33019"/>
        <dbReference type="ChEBI" id="CHEBI:57692"/>
        <dbReference type="ChEBI" id="CHEBI:58210"/>
        <dbReference type="EC" id="2.7.7.2"/>
    </reaction>
</comment>
<evidence type="ECO:0000313" key="16">
    <source>
        <dbReference type="EMBL" id="KEJ93418.1"/>
    </source>
</evidence>
<dbReference type="AlphaFoldDB" id="A0A073ISU3"/>
<evidence type="ECO:0000256" key="6">
    <source>
        <dbReference type="ARBA" id="ARBA00022695"/>
    </source>
</evidence>
<evidence type="ECO:0000256" key="8">
    <source>
        <dbReference type="ARBA" id="ARBA00022777"/>
    </source>
</evidence>
<evidence type="ECO:0000256" key="10">
    <source>
        <dbReference type="ARBA" id="ARBA00022840"/>
    </source>
</evidence>
<dbReference type="NCBIfam" id="TIGR00083">
    <property type="entry name" value="ribF"/>
    <property type="match status" value="1"/>
</dbReference>
<reference evidence="16 17" key="1">
    <citation type="submission" date="2014-04" db="EMBL/GenBank/DDBJ databases">
        <title>Draft Genome Sequence of Synergistes jonesii.</title>
        <authorList>
            <person name="Coil D.A."/>
            <person name="Eisen J.A."/>
            <person name="Holland-Moritz H.E."/>
        </authorList>
    </citation>
    <scope>NUCLEOTIDE SEQUENCE [LARGE SCALE GENOMIC DNA]</scope>
    <source>
        <strain evidence="16 17">78-1</strain>
    </source>
</reference>
<sequence length="307" mass="33433">MIYALGAFDGFHLGHRRLLERAARRAAEGGAGWGVMTFEGHPRMLLNGGDFKMLFSPEERGVIARSLGVPRMERIPFTREFASLSPEGFAGFIAERYGIDGLVVGENFRFAKNRAGDPRVLAELSAERGWSLDVMPSYRIGGCVVSSTETRIAVSCGQMRRAAELLGYPFMISGEVSHGDERGRKIGFRTANIAMRKNKVYPPFGVYAALVSIDGGWLAAALNVGDNPTFGGDAEPRCEAHILDYGGALYGKTLTLFIVSEIRGEIKFASAHELAEQISHDAAECSIACRGYLSRNEAAMRKFAALL</sequence>
<dbReference type="STRING" id="2754.EH55_08950"/>
<dbReference type="InterPro" id="IPR015864">
    <property type="entry name" value="FAD_synthase"/>
</dbReference>
<dbReference type="GO" id="GO:0006747">
    <property type="term" value="P:FAD biosynthetic process"/>
    <property type="evidence" value="ECO:0007669"/>
    <property type="project" value="UniProtKB-UniRule"/>
</dbReference>
<dbReference type="GO" id="GO:0008531">
    <property type="term" value="F:riboflavin kinase activity"/>
    <property type="evidence" value="ECO:0007669"/>
    <property type="project" value="UniProtKB-UniRule"/>
</dbReference>
<keyword evidence="8 14" id="KW-0418">Kinase</keyword>
<keyword evidence="9 14" id="KW-0274">FAD</keyword>